<gene>
    <name evidence="7" type="ORF">VB798_08420</name>
</gene>
<evidence type="ECO:0000259" key="5">
    <source>
        <dbReference type="Pfam" id="PF07715"/>
    </source>
</evidence>
<dbReference type="SUPFAM" id="SSF49464">
    <property type="entry name" value="Carboxypeptidase regulatory domain-like"/>
    <property type="match status" value="1"/>
</dbReference>
<feature type="domain" description="TonB-dependent receptor plug" evidence="5">
    <location>
        <begin position="135"/>
        <end position="219"/>
    </location>
</feature>
<evidence type="ECO:0000313" key="7">
    <source>
        <dbReference type="EMBL" id="MEA5426591.1"/>
    </source>
</evidence>
<dbReference type="Gene3D" id="2.170.130.10">
    <property type="entry name" value="TonB-dependent receptor, plug domain"/>
    <property type="match status" value="1"/>
</dbReference>
<dbReference type="EMBL" id="JAYGIM010000006">
    <property type="protein sequence ID" value="MEA5426591.1"/>
    <property type="molecule type" value="Genomic_DNA"/>
</dbReference>
<keyword evidence="4" id="KW-0732">Signal</keyword>
<dbReference type="InterPro" id="IPR037066">
    <property type="entry name" value="Plug_dom_sf"/>
</dbReference>
<comment type="subcellular location">
    <subcellularLocation>
        <location evidence="1">Cell outer membrane</location>
    </subcellularLocation>
</comment>
<dbReference type="Proteomes" id="UP001302222">
    <property type="component" value="Unassembled WGS sequence"/>
</dbReference>
<feature type="signal peptide" evidence="4">
    <location>
        <begin position="1"/>
        <end position="24"/>
    </location>
</feature>
<keyword evidence="2" id="KW-0472">Membrane</keyword>
<keyword evidence="8" id="KW-1185">Reference proteome</keyword>
<evidence type="ECO:0000256" key="1">
    <source>
        <dbReference type="ARBA" id="ARBA00004442"/>
    </source>
</evidence>
<dbReference type="InterPro" id="IPR012910">
    <property type="entry name" value="Plug_dom"/>
</dbReference>
<organism evidence="7 8">
    <name type="scientific">Arcicella lustrica</name>
    <dbReference type="NCBI Taxonomy" id="2984196"/>
    <lineage>
        <taxon>Bacteria</taxon>
        <taxon>Pseudomonadati</taxon>
        <taxon>Bacteroidota</taxon>
        <taxon>Cytophagia</taxon>
        <taxon>Cytophagales</taxon>
        <taxon>Flectobacillaceae</taxon>
        <taxon>Arcicella</taxon>
    </lineage>
</organism>
<dbReference type="Pfam" id="PF07715">
    <property type="entry name" value="Plug"/>
    <property type="match status" value="1"/>
</dbReference>
<evidence type="ECO:0000259" key="6">
    <source>
        <dbReference type="Pfam" id="PF14905"/>
    </source>
</evidence>
<evidence type="ECO:0000256" key="2">
    <source>
        <dbReference type="ARBA" id="ARBA00023136"/>
    </source>
</evidence>
<feature type="chain" id="PRO_5047376937" evidence="4">
    <location>
        <begin position="25"/>
        <end position="811"/>
    </location>
</feature>
<dbReference type="SUPFAM" id="SSF56935">
    <property type="entry name" value="Porins"/>
    <property type="match status" value="1"/>
</dbReference>
<protein>
    <submittedName>
        <fullName evidence="7">TonB-dependent receptor</fullName>
    </submittedName>
</protein>
<dbReference type="Pfam" id="PF14905">
    <property type="entry name" value="OMP_b-brl_3"/>
    <property type="match status" value="1"/>
</dbReference>
<dbReference type="Pfam" id="PF13715">
    <property type="entry name" value="CarbopepD_reg_2"/>
    <property type="match status" value="1"/>
</dbReference>
<dbReference type="Gene3D" id="2.40.170.20">
    <property type="entry name" value="TonB-dependent receptor, beta-barrel domain"/>
    <property type="match status" value="1"/>
</dbReference>
<keyword evidence="7" id="KW-0675">Receptor</keyword>
<accession>A0ABU5SH62</accession>
<dbReference type="InterPro" id="IPR008969">
    <property type="entry name" value="CarboxyPept-like_regulatory"/>
</dbReference>
<reference evidence="7 8" key="1">
    <citation type="submission" date="2023-12" db="EMBL/GenBank/DDBJ databases">
        <title>Novel species of the genus Arcicella isolated from rivers.</title>
        <authorList>
            <person name="Lu H."/>
        </authorList>
    </citation>
    <scope>NUCLEOTIDE SEQUENCE [LARGE SCALE GENOMIC DNA]</scope>
    <source>
        <strain evidence="7 8">DC25W</strain>
    </source>
</reference>
<keyword evidence="3" id="KW-0998">Cell outer membrane</keyword>
<evidence type="ECO:0000256" key="4">
    <source>
        <dbReference type="SAM" id="SignalP"/>
    </source>
</evidence>
<dbReference type="InterPro" id="IPR036942">
    <property type="entry name" value="Beta-barrel_TonB_sf"/>
</dbReference>
<dbReference type="Gene3D" id="2.60.40.1120">
    <property type="entry name" value="Carboxypeptidase-like, regulatory domain"/>
    <property type="match status" value="1"/>
</dbReference>
<dbReference type="PANTHER" id="PTHR40980:SF4">
    <property type="entry name" value="TONB-DEPENDENT RECEPTOR-LIKE BETA-BARREL DOMAIN-CONTAINING PROTEIN"/>
    <property type="match status" value="1"/>
</dbReference>
<dbReference type="RefSeq" id="WP_323257891.1">
    <property type="nucleotide sequence ID" value="NZ_JAYGIM010000006.1"/>
</dbReference>
<name>A0ABU5SH62_9BACT</name>
<dbReference type="PANTHER" id="PTHR40980">
    <property type="entry name" value="PLUG DOMAIN-CONTAINING PROTEIN"/>
    <property type="match status" value="1"/>
</dbReference>
<feature type="domain" description="Outer membrane protein beta-barrel" evidence="6">
    <location>
        <begin position="421"/>
        <end position="787"/>
    </location>
</feature>
<dbReference type="InterPro" id="IPR041700">
    <property type="entry name" value="OMP_b-brl_3"/>
</dbReference>
<evidence type="ECO:0000256" key="3">
    <source>
        <dbReference type="ARBA" id="ARBA00023237"/>
    </source>
</evidence>
<evidence type="ECO:0000313" key="8">
    <source>
        <dbReference type="Proteomes" id="UP001302222"/>
    </source>
</evidence>
<comment type="caution">
    <text evidence="7">The sequence shown here is derived from an EMBL/GenBank/DDBJ whole genome shotgun (WGS) entry which is preliminary data.</text>
</comment>
<sequence>MKQLYKFYYLVFLSFAVFSTKIQAQNLVLEGKVIDNQTSQPVSFANVEIWTDDKKAVAGTVTDEKGSFTFKSLILEKGIIKVRFVGYETFQQAFYADNKKSISFPTFRLKQQNSVLNEVIVSGQKSTTAIALDKQIIDPKKFQLAANGTGLDLLQKLPSVTVTSEGDISLRGSAGFIVLINGKPSNRTPADILSQLPANTIQNIEILTSPSAKYDADGKTGIINIITLQNVNKGWSLTSNGMFGGGNPSRFGGDLTLNYGSKKWDFYASADYRRYDINGRRIGEVRTIYKDTLTYLPSDGLRDYKDYQYSFRTGFAYNPNANNSFSFNLYKAYKETTRQADLHYQEYFAAGSTNLFQTQFATAPALTFNENTFVRSGDFSSVNLDYNHTFSNKAKLALVGIYEHSVLSGPLSNSDKYESNLSVFLLEKTNENSPLNALRLQADYTLPIGKTGKFGAGAVLRSFKQNGTFNYYRKTAIDAPAYFDPLFNDAIDVNQQIRAGYVQFENVYRALSYNVGLRVEDMDRSLKDQQQAKTYQYQQVNLFPSAQFLWKVNNSQDLRLGYNRRIDWPTIKSLSPFLNHRHKETIENGDPNLKPEIADIIELSYSKTWSNLKLVTTAFRSFVQNKVFRTNYIDNRIILGRSYTNGGDATSTGLEISADIKATNWWRFYVGTSVYDFRVSNILNDANASKNSLNYTINANTSITINPTLRLQWDLNYVSATITSQGNDGGILLSNIGLKQNIWKNKGTIGLQLNNIFQSNSQKITTQSATFYSYTDYIKYDRVLQLSLGIRLNESSKKVKSTKTEYGEKEF</sequence>
<proteinExistence type="predicted"/>